<protein>
    <submittedName>
        <fullName evidence="7">ATP-binding cassette, subfamily B</fullName>
    </submittedName>
</protein>
<evidence type="ECO:0000256" key="6">
    <source>
        <dbReference type="SAM" id="Phobius"/>
    </source>
</evidence>
<keyword evidence="3 6" id="KW-1133">Transmembrane helix</keyword>
<evidence type="ECO:0000313" key="7">
    <source>
        <dbReference type="EMBL" id="SDP56408.1"/>
    </source>
</evidence>
<dbReference type="RefSeq" id="WP_228770127.1">
    <property type="nucleotide sequence ID" value="NZ_FNDV01000010.1"/>
</dbReference>
<evidence type="ECO:0000313" key="8">
    <source>
        <dbReference type="Proteomes" id="UP000199651"/>
    </source>
</evidence>
<dbReference type="Proteomes" id="UP000199651">
    <property type="component" value="Unassembled WGS sequence"/>
</dbReference>
<sequence>MSSLGRAADRHTEPEHAIVELLRPVRGALIAAMSCQALSALAGIVPLIAVVELGRVLLAPGPPDAAHAWTVAMVGAGALLVRLAFLLAAGAHNSGSVKKAVQDDVSAMHHAEPLPRRVRAGRVATAGTDRRHRHPARAVSRTRRPGDLLRAARRAGSGAAQAAA</sequence>
<keyword evidence="2 6" id="KW-0812">Transmembrane</keyword>
<feature type="transmembrane region" description="Helical" evidence="6">
    <location>
        <begin position="28"/>
        <end position="49"/>
    </location>
</feature>
<feature type="transmembrane region" description="Helical" evidence="6">
    <location>
        <begin position="69"/>
        <end position="89"/>
    </location>
</feature>
<reference evidence="8" key="1">
    <citation type="submission" date="2016-10" db="EMBL/GenBank/DDBJ databases">
        <authorList>
            <person name="Varghese N."/>
            <person name="Submissions S."/>
        </authorList>
    </citation>
    <scope>NUCLEOTIDE SEQUENCE [LARGE SCALE GENOMIC DNA]</scope>
    <source>
        <strain evidence="8">IBRC-M 10655</strain>
    </source>
</reference>
<dbReference type="GO" id="GO:0005524">
    <property type="term" value="F:ATP binding"/>
    <property type="evidence" value="ECO:0007669"/>
    <property type="project" value="UniProtKB-KW"/>
</dbReference>
<keyword evidence="4 6" id="KW-0472">Membrane</keyword>
<evidence type="ECO:0000256" key="5">
    <source>
        <dbReference type="SAM" id="MobiDB-lite"/>
    </source>
</evidence>
<evidence type="ECO:0000256" key="3">
    <source>
        <dbReference type="ARBA" id="ARBA00022989"/>
    </source>
</evidence>
<dbReference type="InterPro" id="IPR036640">
    <property type="entry name" value="ABC1_TM_sf"/>
</dbReference>
<proteinExistence type="predicted"/>
<name>A0A1H0TRZ8_9PSEU</name>
<dbReference type="AlphaFoldDB" id="A0A1H0TRZ8"/>
<accession>A0A1H0TRZ8</accession>
<feature type="compositionally biased region" description="Basic residues" evidence="5">
    <location>
        <begin position="130"/>
        <end position="143"/>
    </location>
</feature>
<dbReference type="EMBL" id="FNJB01000010">
    <property type="protein sequence ID" value="SDP56408.1"/>
    <property type="molecule type" value="Genomic_DNA"/>
</dbReference>
<dbReference type="STRING" id="504798.SAMN05421871_110142"/>
<evidence type="ECO:0000256" key="1">
    <source>
        <dbReference type="ARBA" id="ARBA00004651"/>
    </source>
</evidence>
<evidence type="ECO:0000256" key="2">
    <source>
        <dbReference type="ARBA" id="ARBA00022692"/>
    </source>
</evidence>
<keyword evidence="7" id="KW-0067">ATP-binding</keyword>
<dbReference type="SUPFAM" id="SSF90123">
    <property type="entry name" value="ABC transporter transmembrane region"/>
    <property type="match status" value="1"/>
</dbReference>
<comment type="subcellular location">
    <subcellularLocation>
        <location evidence="1">Cell membrane</location>
        <topology evidence="1">Multi-pass membrane protein</topology>
    </subcellularLocation>
</comment>
<feature type="region of interest" description="Disordered" evidence="5">
    <location>
        <begin position="122"/>
        <end position="147"/>
    </location>
</feature>
<evidence type="ECO:0000256" key="4">
    <source>
        <dbReference type="ARBA" id="ARBA00023136"/>
    </source>
</evidence>
<gene>
    <name evidence="7" type="ORF">SAMN05192558_110142</name>
</gene>
<keyword evidence="8" id="KW-1185">Reference proteome</keyword>
<dbReference type="GO" id="GO:0005886">
    <property type="term" value="C:plasma membrane"/>
    <property type="evidence" value="ECO:0007669"/>
    <property type="project" value="UniProtKB-SubCell"/>
</dbReference>
<organism evidence="7 8">
    <name type="scientific">Actinokineospora alba</name>
    <dbReference type="NCBI Taxonomy" id="504798"/>
    <lineage>
        <taxon>Bacteria</taxon>
        <taxon>Bacillati</taxon>
        <taxon>Actinomycetota</taxon>
        <taxon>Actinomycetes</taxon>
        <taxon>Pseudonocardiales</taxon>
        <taxon>Pseudonocardiaceae</taxon>
        <taxon>Actinokineospora</taxon>
    </lineage>
</organism>
<keyword evidence="7" id="KW-0547">Nucleotide-binding</keyword>